<proteinExistence type="predicted"/>
<dbReference type="PANTHER" id="PTHR43019">
    <property type="entry name" value="SERINE ENDOPROTEASE DEGS"/>
    <property type="match status" value="1"/>
</dbReference>
<dbReference type="Proteomes" id="UP000185911">
    <property type="component" value="Unassembled WGS sequence"/>
</dbReference>
<feature type="signal peptide" evidence="1">
    <location>
        <begin position="1"/>
        <end position="23"/>
    </location>
</feature>
<keyword evidence="1" id="KW-0732">Signal</keyword>
<dbReference type="InterPro" id="IPR043504">
    <property type="entry name" value="Peptidase_S1_PA_chymotrypsin"/>
</dbReference>
<dbReference type="STRING" id="81479.RA876_00510"/>
<protein>
    <submittedName>
        <fullName evidence="2">Trypsin family protein</fullName>
    </submittedName>
</protein>
<evidence type="ECO:0000313" key="3">
    <source>
        <dbReference type="Proteomes" id="UP000185911"/>
    </source>
</evidence>
<comment type="caution">
    <text evidence="2">The sequence shown here is derived from an EMBL/GenBank/DDBJ whole genome shotgun (WGS) entry which is preliminary data.</text>
</comment>
<dbReference type="Gene3D" id="2.40.10.10">
    <property type="entry name" value="Trypsin-like serine proteases"/>
    <property type="match status" value="2"/>
</dbReference>
<dbReference type="SUPFAM" id="SSF50494">
    <property type="entry name" value="Trypsin-like serine proteases"/>
    <property type="match status" value="1"/>
</dbReference>
<organism evidence="2 3">
    <name type="scientific">Rhodoferax antarcticus ANT.BR</name>
    <dbReference type="NCBI Taxonomy" id="1111071"/>
    <lineage>
        <taxon>Bacteria</taxon>
        <taxon>Pseudomonadati</taxon>
        <taxon>Pseudomonadota</taxon>
        <taxon>Betaproteobacteria</taxon>
        <taxon>Burkholderiales</taxon>
        <taxon>Comamonadaceae</taxon>
        <taxon>Rhodoferax</taxon>
    </lineage>
</organism>
<evidence type="ECO:0000313" key="2">
    <source>
        <dbReference type="EMBL" id="OLP07332.1"/>
    </source>
</evidence>
<dbReference type="EMBL" id="MSYM01000008">
    <property type="protein sequence ID" value="OLP07332.1"/>
    <property type="molecule type" value="Genomic_DNA"/>
</dbReference>
<dbReference type="InterPro" id="IPR009003">
    <property type="entry name" value="Peptidase_S1_PA"/>
</dbReference>
<name>A0A1Q8YH56_9BURK</name>
<dbReference type="AlphaFoldDB" id="A0A1Q8YH56"/>
<feature type="chain" id="PRO_5011982776" evidence="1">
    <location>
        <begin position="24"/>
        <end position="263"/>
    </location>
</feature>
<dbReference type="RefSeq" id="WP_075585677.1">
    <property type="nucleotide sequence ID" value="NZ_MSYM01000008.1"/>
</dbReference>
<reference evidence="2 3" key="1">
    <citation type="submission" date="2017-01" db="EMBL/GenBank/DDBJ databases">
        <title>Genome sequence of Rhodoferax antarcticus ANT.BR, a psychrophilic purple nonsulfur bacterium from an Antarctic microbial mat.</title>
        <authorList>
            <person name="Baker J."/>
            <person name="Riester C."/>
            <person name="Skinner B."/>
            <person name="Newell A."/>
            <person name="Swingley W."/>
            <person name="Madigan M."/>
            <person name="Jung D."/>
            <person name="Asao M."/>
            <person name="Chen M."/>
            <person name="Loughlin P."/>
            <person name="Pan H."/>
            <person name="Lin S."/>
            <person name="Li N."/>
            <person name="Shaw J."/>
            <person name="Prado M."/>
            <person name="Sherman C."/>
            <person name="Li X."/>
            <person name="Tang J."/>
            <person name="Blankenship R."/>
            <person name="Zhao T."/>
            <person name="Touchman J."/>
            <person name="Sattley M."/>
        </authorList>
    </citation>
    <scope>NUCLEOTIDE SEQUENCE [LARGE SCALE GENOMIC DNA]</scope>
    <source>
        <strain evidence="2 3">ANT.BR</strain>
    </source>
</reference>
<gene>
    <name evidence="2" type="ORF">BLL52_1162</name>
</gene>
<accession>A0A1Q8YH56</accession>
<keyword evidence="3" id="KW-1185">Reference proteome</keyword>
<dbReference type="Pfam" id="PF13365">
    <property type="entry name" value="Trypsin_2"/>
    <property type="match status" value="1"/>
</dbReference>
<dbReference type="PANTHER" id="PTHR43019:SF23">
    <property type="entry name" value="PROTEASE DO-LIKE 5, CHLOROPLASTIC"/>
    <property type="match status" value="1"/>
</dbReference>
<sequence>MKREPILMTLALFAALSAATAHADLASTIAQVKPAIAIVGTYKATNSPRFALHGTGFVVADAGQTQGNKLVTNAHVLQRPAEADAEATLVVQLRTSDNNWQTRAAKVLEVDGAHDLALLRFEGPAHPAFPVGNSDAVREGQSVAFMGFPIGGALGFSPVTHRATISSIAAAALPTATASQLNPRAIRSLRGNKPFDIFQLDGTAYPGNSGGPLFDPDSGEVLGVVNMVLLKSTRESALSQPSGISYAIPSRFVLALLQRHAGD</sequence>
<evidence type="ECO:0000256" key="1">
    <source>
        <dbReference type="SAM" id="SignalP"/>
    </source>
</evidence>